<dbReference type="KEGG" id="rphy:RP166_2190"/>
<feature type="transmembrane region" description="Helical" evidence="3">
    <location>
        <begin position="7"/>
        <end position="28"/>
    </location>
</feature>
<evidence type="ECO:0000313" key="4">
    <source>
        <dbReference type="EMBL" id="QKX95217.1"/>
    </source>
</evidence>
<evidence type="ECO:0000256" key="2">
    <source>
        <dbReference type="SAM" id="MobiDB-lite"/>
    </source>
</evidence>
<proteinExistence type="predicted"/>
<evidence type="ECO:0000256" key="3">
    <source>
        <dbReference type="SAM" id="Phobius"/>
    </source>
</evidence>
<keyword evidence="1" id="KW-0175">Coiled coil</keyword>
<reference evidence="4 5" key="1">
    <citation type="submission" date="2020-06" db="EMBL/GenBank/DDBJ databases">
        <title>Complete genome sequence of Candidatus Phytoplasma asteris RP166.</title>
        <authorList>
            <person name="Cho S.-T."/>
            <person name="Zwolinska A."/>
            <person name="Huang W."/>
            <person name="Wouters R."/>
            <person name="Hogenhout S.A."/>
            <person name="Kuo C.-H."/>
        </authorList>
    </citation>
    <scope>NUCLEOTIDE SEQUENCE [LARGE SCALE GENOMIC DNA]</scope>
    <source>
        <strain evidence="4">RP166</strain>
    </source>
</reference>
<gene>
    <name evidence="4" type="ORF">RP166_2190</name>
</gene>
<keyword evidence="3" id="KW-0812">Transmembrane</keyword>
<evidence type="ECO:0000256" key="1">
    <source>
        <dbReference type="SAM" id="Coils"/>
    </source>
</evidence>
<evidence type="ECO:0000313" key="5">
    <source>
        <dbReference type="Proteomes" id="UP000509122"/>
    </source>
</evidence>
<feature type="coiled-coil region" evidence="1">
    <location>
        <begin position="83"/>
        <end position="149"/>
    </location>
</feature>
<dbReference type="EMBL" id="CP055264">
    <property type="protein sequence ID" value="QKX95217.1"/>
    <property type="molecule type" value="Genomic_DNA"/>
</dbReference>
<keyword evidence="3" id="KW-0472">Membrane</keyword>
<feature type="region of interest" description="Disordered" evidence="2">
    <location>
        <begin position="273"/>
        <end position="294"/>
    </location>
</feature>
<keyword evidence="3" id="KW-1133">Transmembrane helix</keyword>
<dbReference type="AlphaFoldDB" id="A0A859I9G1"/>
<name>A0A859I9G1_9MOLU</name>
<sequence>MFNIKKIIKWFFIILGILLFLFIGFIVLTEMEIIKLPKEEIPILKENKADIKDEWEVTDHRGRTKSMIEIHYTFDGLNGIGYYEQQKLKAEQLFRERESLEKQAKEKNLQIYLNDKAIDMNRSPNNPELDNLSEKIMKNHNELIKINQKLILDRLKTQKEPSNLVCYIKDRHPFDRWNKRGLTYDRTTLDGFDSASFDKKDDSQLYLYVKFEKQQHKGPGGNCLIVKYKGPKHFLEDDKDYYLGEVFVHDSDFKLTHFHLHFNPKRKTLSLYQDKHNNDKVKEAENNKRTSDDW</sequence>
<dbReference type="Proteomes" id="UP000509122">
    <property type="component" value="Chromosome"/>
</dbReference>
<protein>
    <submittedName>
        <fullName evidence="4">SAP53-like protein</fullName>
    </submittedName>
</protein>
<accession>A0A859I9G1</accession>
<organism evidence="4 5">
    <name type="scientific">Rapeseed phyllody phytoplasma</name>
    <dbReference type="NCBI Taxonomy" id="2490543"/>
    <lineage>
        <taxon>Bacteria</taxon>
        <taxon>Bacillati</taxon>
        <taxon>Mycoplasmatota</taxon>
        <taxon>Mollicutes</taxon>
        <taxon>Acholeplasmatales</taxon>
        <taxon>Acholeplasmataceae</taxon>
        <taxon>Candidatus Phytoplasma</taxon>
        <taxon>16SrI (Aster yellows group)</taxon>
    </lineage>
</organism>